<organism evidence="1 2">
    <name type="scientific">Fragilariopsis cylindrus CCMP1102</name>
    <dbReference type="NCBI Taxonomy" id="635003"/>
    <lineage>
        <taxon>Eukaryota</taxon>
        <taxon>Sar</taxon>
        <taxon>Stramenopiles</taxon>
        <taxon>Ochrophyta</taxon>
        <taxon>Bacillariophyta</taxon>
        <taxon>Bacillariophyceae</taxon>
        <taxon>Bacillariophycidae</taxon>
        <taxon>Bacillariales</taxon>
        <taxon>Bacillariaceae</taxon>
        <taxon>Fragilariopsis</taxon>
    </lineage>
</organism>
<accession>A0A1E7EJG2</accession>
<dbReference type="EMBL" id="KV784432">
    <property type="protein sequence ID" value="OEU06039.1"/>
    <property type="molecule type" value="Genomic_DNA"/>
</dbReference>
<dbReference type="InterPro" id="IPR011333">
    <property type="entry name" value="SKP1/BTB/POZ_sf"/>
</dbReference>
<evidence type="ECO:0000313" key="1">
    <source>
        <dbReference type="EMBL" id="OEU06039.1"/>
    </source>
</evidence>
<evidence type="ECO:0000313" key="2">
    <source>
        <dbReference type="Proteomes" id="UP000095751"/>
    </source>
</evidence>
<dbReference type="PANTHER" id="PTHR26379">
    <property type="entry name" value="BTB/POZ AND MATH DOMAIN-CONTAINING PROTEIN 1"/>
    <property type="match status" value="1"/>
</dbReference>
<protein>
    <recommendedName>
        <fullName evidence="3">BTB domain-containing protein</fullName>
    </recommendedName>
</protein>
<dbReference type="KEGG" id="fcy:FRACYDRAFT_222647"/>
<dbReference type="Gene3D" id="3.30.710.10">
    <property type="entry name" value="Potassium Channel Kv1.1, Chain A"/>
    <property type="match status" value="1"/>
</dbReference>
<dbReference type="Gene3D" id="1.25.40.420">
    <property type="match status" value="1"/>
</dbReference>
<name>A0A1E7EJG2_9STRA</name>
<gene>
    <name evidence="1" type="ORF">FRACYDRAFT_222647</name>
</gene>
<dbReference type="OrthoDB" id="673902at2759"/>
<evidence type="ECO:0008006" key="3">
    <source>
        <dbReference type="Google" id="ProtNLM"/>
    </source>
</evidence>
<dbReference type="AlphaFoldDB" id="A0A1E7EJG2"/>
<dbReference type="InParanoid" id="A0A1E7EJG2"/>
<keyword evidence="2" id="KW-1185">Reference proteome</keyword>
<dbReference type="GO" id="GO:0016567">
    <property type="term" value="P:protein ubiquitination"/>
    <property type="evidence" value="ECO:0007669"/>
    <property type="project" value="InterPro"/>
</dbReference>
<feature type="non-terminal residue" evidence="1">
    <location>
        <position position="170"/>
    </location>
</feature>
<dbReference type="InterPro" id="IPR045005">
    <property type="entry name" value="BPM1-6"/>
</dbReference>
<dbReference type="Proteomes" id="UP000095751">
    <property type="component" value="Unassembled WGS sequence"/>
</dbReference>
<sequence>MLPDVDEAAFETILKFIYMDEVPTMKGCDDDAEKARLNLLTANRFGCTDLKLYMESILIEKFLVPSTVAGMLLLADSHSCALLKEATMNMYASNDWTKLKESNDLLVELLVYATSSRKKYSSVVDDGNGTIDDVDDFDVTSLRERLQQQNVDLDLDGSREILVERWKNYL</sequence>
<reference evidence="1 2" key="1">
    <citation type="submission" date="2016-09" db="EMBL/GenBank/DDBJ databases">
        <title>Extensive genetic diversity and differential bi-allelic expression allows diatom success in the polar Southern Ocean.</title>
        <authorList>
            <consortium name="DOE Joint Genome Institute"/>
            <person name="Mock T."/>
            <person name="Otillar R.P."/>
            <person name="Strauss J."/>
            <person name="Dupont C."/>
            <person name="Frickenhaus S."/>
            <person name="Maumus F."/>
            <person name="Mcmullan M."/>
            <person name="Sanges R."/>
            <person name="Schmutz J."/>
            <person name="Toseland A."/>
            <person name="Valas R."/>
            <person name="Veluchamy A."/>
            <person name="Ward B.J."/>
            <person name="Allen A."/>
            <person name="Barry K."/>
            <person name="Falciatore A."/>
            <person name="Ferrante M."/>
            <person name="Fortunato A.E."/>
            <person name="Gloeckner G."/>
            <person name="Gruber A."/>
            <person name="Hipkin R."/>
            <person name="Janech M."/>
            <person name="Kroth P."/>
            <person name="Leese F."/>
            <person name="Lindquist E."/>
            <person name="Lyon B.R."/>
            <person name="Martin J."/>
            <person name="Mayer C."/>
            <person name="Parker M."/>
            <person name="Quesneville H."/>
            <person name="Raymond J."/>
            <person name="Uhlig C."/>
            <person name="Valentin K.U."/>
            <person name="Worden A.Z."/>
            <person name="Armbrust E.V."/>
            <person name="Bowler C."/>
            <person name="Green B."/>
            <person name="Moulton V."/>
            <person name="Van Oosterhout C."/>
            <person name="Grigoriev I."/>
        </authorList>
    </citation>
    <scope>NUCLEOTIDE SEQUENCE [LARGE SCALE GENOMIC DNA]</scope>
    <source>
        <strain evidence="1 2">CCMP1102</strain>
    </source>
</reference>
<proteinExistence type="predicted"/>
<dbReference type="PANTHER" id="PTHR26379:SF187">
    <property type="entry name" value="OS07G0655300 PROTEIN"/>
    <property type="match status" value="1"/>
</dbReference>